<sequence length="353" mass="37489">MHNNLQEGCTMEITEKNMRNRGKVVFIVLVCMLAVLFLASICIGRYTVAPFLAFKILLSCILPLDSTWGEIEQAVVMEMRLPRALMAMLIGAGLSAGGASFQGLFGNPLVSPHILGVSAGAGFGAALGILISGNMFFIQGMALIFGIAAVVATWLISRLKSGSQLFMLILAGVITGALFEALISLIKYVADPEQKLPAIVFWLMGSMSGITRENMGLGIPLILLGIITLLLLRWKINILSLSDDEARSLGVDIVKLRIAVIGAATLITAVSVSICGIIGWVGLVVPHISRMIVGNDYKALLPASAAIGALYLLLIDNIARAATAAEIPLSILTAILGAPFFIFLLRKTGGNWK</sequence>
<dbReference type="STRING" id="341036.SAMN05660649_00697"/>
<feature type="transmembrane region" description="Helical" evidence="8">
    <location>
        <begin position="110"/>
        <end position="131"/>
    </location>
</feature>
<keyword evidence="3" id="KW-0813">Transport</keyword>
<comment type="subcellular location">
    <subcellularLocation>
        <location evidence="1">Cell membrane</location>
        <topology evidence="1">Multi-pass membrane protein</topology>
    </subcellularLocation>
</comment>
<feature type="transmembrane region" description="Helical" evidence="8">
    <location>
        <begin position="217"/>
        <end position="236"/>
    </location>
</feature>
<feature type="transmembrane region" description="Helical" evidence="8">
    <location>
        <begin position="256"/>
        <end position="285"/>
    </location>
</feature>
<evidence type="ECO:0000256" key="7">
    <source>
        <dbReference type="ARBA" id="ARBA00023136"/>
    </source>
</evidence>
<evidence type="ECO:0000256" key="3">
    <source>
        <dbReference type="ARBA" id="ARBA00022448"/>
    </source>
</evidence>
<evidence type="ECO:0000313" key="9">
    <source>
        <dbReference type="EMBL" id="SFG10674.1"/>
    </source>
</evidence>
<dbReference type="PANTHER" id="PTHR30472">
    <property type="entry name" value="FERRIC ENTEROBACTIN TRANSPORT SYSTEM PERMEASE PROTEIN"/>
    <property type="match status" value="1"/>
</dbReference>
<dbReference type="GO" id="GO:0022857">
    <property type="term" value="F:transmembrane transporter activity"/>
    <property type="evidence" value="ECO:0007669"/>
    <property type="project" value="InterPro"/>
</dbReference>
<keyword evidence="10" id="KW-1185">Reference proteome</keyword>
<feature type="transmembrane region" description="Helical" evidence="8">
    <location>
        <begin position="136"/>
        <end position="157"/>
    </location>
</feature>
<dbReference type="Proteomes" id="UP000199337">
    <property type="component" value="Unassembled WGS sequence"/>
</dbReference>
<keyword evidence="6 8" id="KW-1133">Transmembrane helix</keyword>
<dbReference type="InterPro" id="IPR000522">
    <property type="entry name" value="ABC_transptr_permease_BtuC"/>
</dbReference>
<evidence type="ECO:0000256" key="5">
    <source>
        <dbReference type="ARBA" id="ARBA00022692"/>
    </source>
</evidence>
<dbReference type="PANTHER" id="PTHR30472:SF70">
    <property type="entry name" value="MOLYBDATE IMPORT SYSTEM PERMEASE PROTEIN MOLB"/>
    <property type="match status" value="1"/>
</dbReference>
<evidence type="ECO:0000256" key="1">
    <source>
        <dbReference type="ARBA" id="ARBA00004651"/>
    </source>
</evidence>
<feature type="transmembrane region" description="Helical" evidence="8">
    <location>
        <begin position="24"/>
        <end position="46"/>
    </location>
</feature>
<dbReference type="Gene3D" id="1.10.3470.10">
    <property type="entry name" value="ABC transporter involved in vitamin B12 uptake, BtuC"/>
    <property type="match status" value="1"/>
</dbReference>
<feature type="transmembrane region" description="Helical" evidence="8">
    <location>
        <begin position="83"/>
        <end position="104"/>
    </location>
</feature>
<evidence type="ECO:0000256" key="8">
    <source>
        <dbReference type="SAM" id="Phobius"/>
    </source>
</evidence>
<feature type="transmembrane region" description="Helical" evidence="8">
    <location>
        <begin position="163"/>
        <end position="186"/>
    </location>
</feature>
<reference evidence="10" key="1">
    <citation type="submission" date="2016-10" db="EMBL/GenBank/DDBJ databases">
        <authorList>
            <person name="Varghese N."/>
            <person name="Submissions S."/>
        </authorList>
    </citation>
    <scope>NUCLEOTIDE SEQUENCE [LARGE SCALE GENOMIC DNA]</scope>
    <source>
        <strain evidence="10">DSM 17038</strain>
    </source>
</reference>
<feature type="transmembrane region" description="Helical" evidence="8">
    <location>
        <begin position="327"/>
        <end position="345"/>
    </location>
</feature>
<protein>
    <submittedName>
        <fullName evidence="9">Iron complex transport system permease protein</fullName>
    </submittedName>
</protein>
<keyword evidence="5 8" id="KW-0812">Transmembrane</keyword>
<proteinExistence type="inferred from homology"/>
<comment type="similarity">
    <text evidence="2">Belongs to the binding-protein-dependent transport system permease family. FecCD subfamily.</text>
</comment>
<dbReference type="Pfam" id="PF01032">
    <property type="entry name" value="FecCD"/>
    <property type="match status" value="1"/>
</dbReference>
<dbReference type="AlphaFoldDB" id="A0A1I2P3L7"/>
<keyword evidence="7 8" id="KW-0472">Membrane</keyword>
<evidence type="ECO:0000256" key="6">
    <source>
        <dbReference type="ARBA" id="ARBA00022989"/>
    </source>
</evidence>
<dbReference type="RefSeq" id="WP_337833483.1">
    <property type="nucleotide sequence ID" value="NZ_FOOX01000002.1"/>
</dbReference>
<name>A0A1I2P3L7_9FIRM</name>
<dbReference type="EMBL" id="FOOX01000002">
    <property type="protein sequence ID" value="SFG10674.1"/>
    <property type="molecule type" value="Genomic_DNA"/>
</dbReference>
<dbReference type="CDD" id="cd06550">
    <property type="entry name" value="TM_ABC_iron-siderophores_like"/>
    <property type="match status" value="1"/>
</dbReference>
<dbReference type="FunFam" id="1.10.3470.10:FF:000001">
    <property type="entry name" value="Vitamin B12 ABC transporter permease BtuC"/>
    <property type="match status" value="1"/>
</dbReference>
<dbReference type="GO" id="GO:0005886">
    <property type="term" value="C:plasma membrane"/>
    <property type="evidence" value="ECO:0007669"/>
    <property type="project" value="UniProtKB-SubCell"/>
</dbReference>
<dbReference type="SUPFAM" id="SSF81345">
    <property type="entry name" value="ABC transporter involved in vitamin B12 uptake, BtuC"/>
    <property type="match status" value="1"/>
</dbReference>
<evidence type="ECO:0000256" key="2">
    <source>
        <dbReference type="ARBA" id="ARBA00007935"/>
    </source>
</evidence>
<dbReference type="InterPro" id="IPR037294">
    <property type="entry name" value="ABC_BtuC-like"/>
</dbReference>
<gene>
    <name evidence="9" type="ORF">SAMN05660649_00697</name>
</gene>
<feature type="transmembrane region" description="Helical" evidence="8">
    <location>
        <begin position="297"/>
        <end position="315"/>
    </location>
</feature>
<organism evidence="9 10">
    <name type="scientific">Desulfotruncus arcticus DSM 17038</name>
    <dbReference type="NCBI Taxonomy" id="1121424"/>
    <lineage>
        <taxon>Bacteria</taxon>
        <taxon>Bacillati</taxon>
        <taxon>Bacillota</taxon>
        <taxon>Clostridia</taxon>
        <taxon>Eubacteriales</taxon>
        <taxon>Desulfallaceae</taxon>
        <taxon>Desulfotruncus</taxon>
    </lineage>
</organism>
<evidence type="ECO:0000256" key="4">
    <source>
        <dbReference type="ARBA" id="ARBA00022475"/>
    </source>
</evidence>
<keyword evidence="4" id="KW-1003">Cell membrane</keyword>
<accession>A0A1I2P3L7</accession>
<evidence type="ECO:0000313" key="10">
    <source>
        <dbReference type="Proteomes" id="UP000199337"/>
    </source>
</evidence>
<dbReference type="GO" id="GO:0033214">
    <property type="term" value="P:siderophore-iron import into cell"/>
    <property type="evidence" value="ECO:0007669"/>
    <property type="project" value="TreeGrafter"/>
</dbReference>